<reference evidence="2 3" key="1">
    <citation type="submission" date="2020-01" db="EMBL/GenBank/DDBJ databases">
        <authorList>
            <person name="Chen S."/>
        </authorList>
    </citation>
    <scope>NUCLEOTIDE SEQUENCE [LARGE SCALE GENOMIC DNA]</scope>
    <source>
        <strain evidence="2 3">GS-10</strain>
    </source>
</reference>
<feature type="chain" id="PRO_5026695569" evidence="1">
    <location>
        <begin position="25"/>
        <end position="90"/>
    </location>
</feature>
<proteinExistence type="predicted"/>
<protein>
    <submittedName>
        <fullName evidence="2">Uncharacterized protein</fullName>
    </submittedName>
</protein>
<comment type="caution">
    <text evidence="2">The sequence shown here is derived from an EMBL/GenBank/DDBJ whole genome shotgun (WGS) entry which is preliminary data.</text>
</comment>
<accession>A0A6L8LIU4</accession>
<name>A0A6L8LIU4_9RHOB</name>
<evidence type="ECO:0000313" key="2">
    <source>
        <dbReference type="EMBL" id="MYM55938.1"/>
    </source>
</evidence>
<evidence type="ECO:0000313" key="3">
    <source>
        <dbReference type="Proteomes" id="UP000479043"/>
    </source>
</evidence>
<dbReference type="EMBL" id="WWEN01000004">
    <property type="protein sequence ID" value="MYM55938.1"/>
    <property type="molecule type" value="Genomic_DNA"/>
</dbReference>
<dbReference type="Proteomes" id="UP000479043">
    <property type="component" value="Unassembled WGS sequence"/>
</dbReference>
<dbReference type="RefSeq" id="WP_160973654.1">
    <property type="nucleotide sequence ID" value="NZ_WWEN01000004.1"/>
</dbReference>
<sequence>MTIRTVSFAALAAAIIGLAPAAQAEMAVSPKQPASKIVKTHAGKGAARFDWMAKQGLNKQTRIQRVVLHGRGSWICSPAGFGKKSSCYSR</sequence>
<dbReference type="AlphaFoldDB" id="A0A6L8LIU4"/>
<keyword evidence="3" id="KW-1185">Reference proteome</keyword>
<gene>
    <name evidence="2" type="ORF">GR167_11545</name>
</gene>
<keyword evidence="1" id="KW-0732">Signal</keyword>
<organism evidence="2 3">
    <name type="scientific">Thalassovita mangrovi</name>
    <dbReference type="NCBI Taxonomy" id="2692236"/>
    <lineage>
        <taxon>Bacteria</taxon>
        <taxon>Pseudomonadati</taxon>
        <taxon>Pseudomonadota</taxon>
        <taxon>Alphaproteobacteria</taxon>
        <taxon>Rhodobacterales</taxon>
        <taxon>Roseobacteraceae</taxon>
        <taxon>Thalassovita</taxon>
    </lineage>
</organism>
<feature type="signal peptide" evidence="1">
    <location>
        <begin position="1"/>
        <end position="24"/>
    </location>
</feature>
<evidence type="ECO:0000256" key="1">
    <source>
        <dbReference type="SAM" id="SignalP"/>
    </source>
</evidence>